<dbReference type="EMBL" id="FXTI01000006">
    <property type="protein sequence ID" value="SMO69668.1"/>
    <property type="molecule type" value="Genomic_DNA"/>
</dbReference>
<evidence type="ECO:0000313" key="7">
    <source>
        <dbReference type="EMBL" id="SMO69668.1"/>
    </source>
</evidence>
<dbReference type="RefSeq" id="WP_142505600.1">
    <property type="nucleotide sequence ID" value="NZ_FXTI01000006.1"/>
</dbReference>
<dbReference type="InterPro" id="IPR007210">
    <property type="entry name" value="ABC_Gly_betaine_transp_sub-bd"/>
</dbReference>
<evidence type="ECO:0000256" key="3">
    <source>
        <dbReference type="ARBA" id="ARBA00022475"/>
    </source>
</evidence>
<dbReference type="Gene3D" id="3.10.105.10">
    <property type="entry name" value="Dipeptide-binding Protein, Domain 3"/>
    <property type="match status" value="2"/>
</dbReference>
<dbReference type="GO" id="GO:0015226">
    <property type="term" value="F:carnitine transmembrane transporter activity"/>
    <property type="evidence" value="ECO:0007669"/>
    <property type="project" value="TreeGrafter"/>
</dbReference>
<evidence type="ECO:0000256" key="4">
    <source>
        <dbReference type="ARBA" id="ARBA00023136"/>
    </source>
</evidence>
<proteinExistence type="predicted"/>
<reference evidence="7 8" key="1">
    <citation type="submission" date="2017-05" db="EMBL/GenBank/DDBJ databases">
        <authorList>
            <person name="Varghese N."/>
            <person name="Submissions S."/>
        </authorList>
    </citation>
    <scope>NUCLEOTIDE SEQUENCE [LARGE SCALE GENOMIC DNA]</scope>
    <source>
        <strain evidence="7 8">DSM 45474</strain>
    </source>
</reference>
<dbReference type="CDD" id="cd13639">
    <property type="entry name" value="PBP2_OpuAC_like"/>
    <property type="match status" value="1"/>
</dbReference>
<protein>
    <submittedName>
        <fullName evidence="7">Glycine betaine/proline transport system substrate-binding protein</fullName>
    </submittedName>
</protein>
<dbReference type="PANTHER" id="PTHR47737">
    <property type="entry name" value="GLYCINE BETAINE/PROLINE BETAINE TRANSPORT SYSTEM PERMEASE PROTEIN PROW"/>
    <property type="match status" value="1"/>
</dbReference>
<dbReference type="OrthoDB" id="9787902at2"/>
<accession>A0A521DDJ3</accession>
<dbReference type="SUPFAM" id="SSF53850">
    <property type="entry name" value="Periplasmic binding protein-like II"/>
    <property type="match status" value="1"/>
</dbReference>
<evidence type="ECO:0000313" key="8">
    <source>
        <dbReference type="Proteomes" id="UP000315636"/>
    </source>
</evidence>
<dbReference type="Pfam" id="PF04069">
    <property type="entry name" value="OpuAC"/>
    <property type="match status" value="1"/>
</dbReference>
<dbReference type="PANTHER" id="PTHR47737:SF1">
    <property type="entry name" value="GLYCINE BETAINE_PROLINE BETAINE TRANSPORT SYSTEM PERMEASE PROTEIN PROW"/>
    <property type="match status" value="1"/>
</dbReference>
<dbReference type="GO" id="GO:0005275">
    <property type="term" value="F:amine transmembrane transporter activity"/>
    <property type="evidence" value="ECO:0007669"/>
    <property type="project" value="TreeGrafter"/>
</dbReference>
<keyword evidence="5" id="KW-1133">Transmembrane helix</keyword>
<dbReference type="GO" id="GO:0015871">
    <property type="term" value="P:choline transport"/>
    <property type="evidence" value="ECO:0007669"/>
    <property type="project" value="TreeGrafter"/>
</dbReference>
<organism evidence="7 8">
    <name type="scientific">Melghirimyces algeriensis</name>
    <dbReference type="NCBI Taxonomy" id="910412"/>
    <lineage>
        <taxon>Bacteria</taxon>
        <taxon>Bacillati</taxon>
        <taxon>Bacillota</taxon>
        <taxon>Bacilli</taxon>
        <taxon>Bacillales</taxon>
        <taxon>Thermoactinomycetaceae</taxon>
        <taxon>Melghirimyces</taxon>
    </lineage>
</organism>
<dbReference type="Proteomes" id="UP000315636">
    <property type="component" value="Unassembled WGS sequence"/>
</dbReference>
<name>A0A521DDJ3_9BACL</name>
<comment type="subcellular location">
    <subcellularLocation>
        <location evidence="1">Cell membrane</location>
    </subcellularLocation>
</comment>
<dbReference type="AlphaFoldDB" id="A0A521DDJ3"/>
<feature type="domain" description="ABC-type glycine betaine transport system substrate-binding" evidence="6">
    <location>
        <begin position="37"/>
        <end position="282"/>
    </location>
</feature>
<dbReference type="Gene3D" id="3.40.190.100">
    <property type="entry name" value="Glycine betaine-binding periplasmic protein, domain 2"/>
    <property type="match status" value="1"/>
</dbReference>
<evidence type="ECO:0000256" key="2">
    <source>
        <dbReference type="ARBA" id="ARBA00022448"/>
    </source>
</evidence>
<keyword evidence="2" id="KW-0813">Transport</keyword>
<keyword evidence="4 5" id="KW-0472">Membrane</keyword>
<keyword evidence="8" id="KW-1185">Reference proteome</keyword>
<evidence type="ECO:0000256" key="5">
    <source>
        <dbReference type="SAM" id="Phobius"/>
    </source>
</evidence>
<evidence type="ECO:0000259" key="6">
    <source>
        <dbReference type="Pfam" id="PF04069"/>
    </source>
</evidence>
<dbReference type="GO" id="GO:0031460">
    <property type="term" value="P:glycine betaine transport"/>
    <property type="evidence" value="ECO:0007669"/>
    <property type="project" value="TreeGrafter"/>
</dbReference>
<sequence>MTGKARQVIIFVAILLVGGLIWYSSGMTKEETKDKGEVTIGLNNWAENIAVSNMWKVLLEEKGYEVKLMSLEKAPVWTGVATGDLDFSPEIWLPHTDKPFYEKYKDDVVLGDTWYEGTNLGLVVPEYVDVDSIEDLNANKEQFERGGKPSIVGIDAGTSTMKMTEDVIEKYGLDFDLIVSSGPAMTSELDKAIKDKKPIVVTLWNPHWAFAEYDLKYLKDPKNIYGDKENIQYMHRKGFEKDFPEMKKWLNNWEMDDQSLGTLMDEIRKADDPEKGAKKWVKDNRDLVDQWLK</sequence>
<dbReference type="GO" id="GO:0043190">
    <property type="term" value="C:ATP-binding cassette (ABC) transporter complex"/>
    <property type="evidence" value="ECO:0007669"/>
    <property type="project" value="InterPro"/>
</dbReference>
<feature type="transmembrane region" description="Helical" evidence="5">
    <location>
        <begin position="7"/>
        <end position="25"/>
    </location>
</feature>
<evidence type="ECO:0000256" key="1">
    <source>
        <dbReference type="ARBA" id="ARBA00004236"/>
    </source>
</evidence>
<gene>
    <name evidence="7" type="ORF">SAMN06264849_1061</name>
</gene>
<keyword evidence="3" id="KW-1003">Cell membrane</keyword>
<keyword evidence="5" id="KW-0812">Transmembrane</keyword>